<accession>A0A9J9HHG2</accession>
<name>A0A9J9HHG2_RHIWR</name>
<dbReference type="AlphaFoldDB" id="A0A9J9HHG2"/>
<dbReference type="KEGG" id="swi:Swit_4960"/>
<keyword evidence="2" id="KW-1185">Reference proteome</keyword>
<keyword evidence="1" id="KW-0614">Plasmid</keyword>
<dbReference type="EMBL" id="CP000701">
    <property type="protein sequence ID" value="ABQ71577.1"/>
    <property type="molecule type" value="Genomic_DNA"/>
</dbReference>
<gene>
    <name evidence="1" type="ordered locus">Swit_4960</name>
</gene>
<organism evidence="1 2">
    <name type="scientific">Rhizorhabdus wittichii (strain DSM 6014 / CCUG 31198 / JCM 15750 / NBRC 105917 / EY 4224 / RW1)</name>
    <name type="common">Sphingomonas wittichii</name>
    <dbReference type="NCBI Taxonomy" id="392499"/>
    <lineage>
        <taxon>Bacteria</taxon>
        <taxon>Pseudomonadati</taxon>
        <taxon>Pseudomonadota</taxon>
        <taxon>Alphaproteobacteria</taxon>
        <taxon>Sphingomonadales</taxon>
        <taxon>Sphingomonadaceae</taxon>
        <taxon>Rhizorhabdus</taxon>
    </lineage>
</organism>
<sequence>MTYSSNLGHEPTSGAMLGRQISIVGKRHSRRFPAQRIHDACKVFAAGEQVLVQPDPRGMGADALELSSRSRSSLVRSGSALTSNARWVIAR</sequence>
<evidence type="ECO:0000313" key="1">
    <source>
        <dbReference type="EMBL" id="ABQ71577.1"/>
    </source>
</evidence>
<reference evidence="1 2" key="1">
    <citation type="journal article" date="2010" name="J. Bacteriol.">
        <title>Genome sequence of the dioxin-mineralizing bacterium Sphingomonas wittichii RW1.</title>
        <authorList>
            <person name="Miller T.R."/>
            <person name="Delcher A.L."/>
            <person name="Salzberg S.L."/>
            <person name="Saunders E."/>
            <person name="Detter J.C."/>
            <person name="Halden R.U."/>
        </authorList>
    </citation>
    <scope>NUCLEOTIDE SEQUENCE [LARGE SCALE GENOMIC DNA]</scope>
    <source>
        <strain evidence="2">DSM 6014 / CCUG 31198 / JCM 15750 / NBRC 105917 / EY 4224 / RW1</strain>
    </source>
</reference>
<proteinExistence type="predicted"/>
<protein>
    <submittedName>
        <fullName evidence="1">Uncharacterized protein</fullName>
    </submittedName>
</protein>
<dbReference type="Proteomes" id="UP000001989">
    <property type="component" value="Plasmid pSWIT02"/>
</dbReference>
<evidence type="ECO:0000313" key="2">
    <source>
        <dbReference type="Proteomes" id="UP000001989"/>
    </source>
</evidence>
<geneLocation type="plasmid" evidence="1 2">
    <name>pSWIT02</name>
</geneLocation>